<feature type="active site" evidence="5">
    <location>
        <position position="214"/>
    </location>
</feature>
<keyword evidence="3 5" id="KW-0378">Hydrolase</keyword>
<dbReference type="UniPathway" id="UPA00185">
    <property type="reaction ID" value="UER00283"/>
</dbReference>
<organism evidence="8 9">
    <name type="scientific">Grimontia marina</name>
    <dbReference type="NCBI Taxonomy" id="646534"/>
    <lineage>
        <taxon>Bacteria</taxon>
        <taxon>Pseudomonadati</taxon>
        <taxon>Pseudomonadota</taxon>
        <taxon>Gammaproteobacteria</taxon>
        <taxon>Vibrionales</taxon>
        <taxon>Vibrionaceae</taxon>
        <taxon>Grimontia</taxon>
    </lineage>
</organism>
<dbReference type="GO" id="GO:0016788">
    <property type="term" value="F:hydrolase activity, acting on ester bonds"/>
    <property type="evidence" value="ECO:0007669"/>
    <property type="project" value="UniProtKB-UniRule"/>
</dbReference>
<feature type="domain" description="AstE/AspA barrel-sandwich hybrid" evidence="6">
    <location>
        <begin position="255"/>
        <end position="326"/>
    </location>
</feature>
<dbReference type="PANTHER" id="PTHR15162:SF7">
    <property type="entry name" value="SUCCINYLGLUTAMATE DESUCCINYLASE"/>
    <property type="match status" value="1"/>
</dbReference>
<feature type="binding site" evidence="5">
    <location>
        <position position="150"/>
    </location>
    <ligand>
        <name>Zn(2+)</name>
        <dbReference type="ChEBI" id="CHEBI:29105"/>
    </ligand>
</feature>
<evidence type="ECO:0000256" key="2">
    <source>
        <dbReference type="ARBA" id="ARBA00022723"/>
    </source>
</evidence>
<dbReference type="EMBL" id="FIZY01000006">
    <property type="protein sequence ID" value="CZF79272.1"/>
    <property type="molecule type" value="Genomic_DNA"/>
</dbReference>
<evidence type="ECO:0000313" key="9">
    <source>
        <dbReference type="Proteomes" id="UP000073601"/>
    </source>
</evidence>
<dbReference type="InterPro" id="IPR055438">
    <property type="entry name" value="AstE_AspA_cat"/>
</dbReference>
<evidence type="ECO:0000256" key="4">
    <source>
        <dbReference type="ARBA" id="ARBA00022833"/>
    </source>
</evidence>
<proteinExistence type="inferred from homology"/>
<keyword evidence="4 5" id="KW-0862">Zinc</keyword>
<evidence type="ECO:0000259" key="6">
    <source>
        <dbReference type="Pfam" id="PF04952"/>
    </source>
</evidence>
<dbReference type="Pfam" id="PF04952">
    <property type="entry name" value="AstE_AspA_hybrid"/>
    <property type="match status" value="1"/>
</dbReference>
<feature type="binding site" evidence="5">
    <location>
        <position position="62"/>
    </location>
    <ligand>
        <name>Zn(2+)</name>
        <dbReference type="ChEBI" id="CHEBI:29105"/>
    </ligand>
</feature>
<dbReference type="GO" id="GO:0008270">
    <property type="term" value="F:zinc ion binding"/>
    <property type="evidence" value="ECO:0007669"/>
    <property type="project" value="UniProtKB-UniRule"/>
</dbReference>
<evidence type="ECO:0000256" key="1">
    <source>
        <dbReference type="ARBA" id="ARBA00022503"/>
    </source>
</evidence>
<evidence type="ECO:0000256" key="3">
    <source>
        <dbReference type="ARBA" id="ARBA00022801"/>
    </source>
</evidence>
<reference evidence="9" key="1">
    <citation type="submission" date="2016-02" db="EMBL/GenBank/DDBJ databases">
        <authorList>
            <person name="Rodrigo-Torres Lidia"/>
            <person name="Arahal R.David."/>
        </authorList>
    </citation>
    <scope>NUCLEOTIDE SEQUENCE [LARGE SCALE GENOMIC DNA]</scope>
    <source>
        <strain evidence="9">CECT 8713</strain>
    </source>
</reference>
<sequence length="357" mass="38932">MDSQLSGGFLKHTLFPPSNFIPSSITLSNGINVSHNAIGVVEITPPKADKAIVVSSGIHGDETAPIELVDDLVSSILDEAFRPTTRLLFIIAHPDAIHAHTRFIEENLNRLFAVKNPVRNKECELANELQAQVQTFFAKGCEEPWHFDLHSAIRASKHYMFGVVPASSKATDVRPLVGFLKASHMDAVMLSRTPSSTFSWYSAEKFGAMAATFEMGRVARLYENDMGEFVPLREALVALMCSEALPAPSSEKGFSSYKVTRTITKTDDAFNLAFSDDAANFTYFAEGEELAEENGTVFSAIAGGEAVVFPNSKVAIGQRAALLVQPFEPDLSEPLYVNVEREPGPIAYSANHSRSLS</sequence>
<dbReference type="GO" id="GO:0019545">
    <property type="term" value="P:L-arginine catabolic process to succinate"/>
    <property type="evidence" value="ECO:0007669"/>
    <property type="project" value="UniProtKB-UniRule"/>
</dbReference>
<dbReference type="InterPro" id="IPR016681">
    <property type="entry name" value="SuccinylGlu_desuccinylase"/>
</dbReference>
<evidence type="ECO:0000313" key="8">
    <source>
        <dbReference type="EMBL" id="CZF79272.1"/>
    </source>
</evidence>
<feature type="binding site" evidence="5">
    <location>
        <position position="59"/>
    </location>
    <ligand>
        <name>Zn(2+)</name>
        <dbReference type="ChEBI" id="CHEBI:29105"/>
    </ligand>
</feature>
<dbReference type="SUPFAM" id="SSF53187">
    <property type="entry name" value="Zn-dependent exopeptidases"/>
    <property type="match status" value="1"/>
</dbReference>
<keyword evidence="9" id="KW-1185">Reference proteome</keyword>
<dbReference type="InterPro" id="IPR007036">
    <property type="entry name" value="Aste_AspA_hybrid_dom"/>
</dbReference>
<keyword evidence="1 5" id="KW-0056">Arginine metabolism</keyword>
<gene>
    <name evidence="5 8" type="primary">astE</name>
    <name evidence="8" type="ORF">GMA8713_00899</name>
</gene>
<dbReference type="Gene3D" id="3.40.630.10">
    <property type="entry name" value="Zn peptidases"/>
    <property type="match status" value="1"/>
</dbReference>
<dbReference type="GO" id="GO:0019544">
    <property type="term" value="P:L-arginine catabolic process to L-glutamate"/>
    <property type="evidence" value="ECO:0007669"/>
    <property type="project" value="UniProtKB-UniRule"/>
</dbReference>
<keyword evidence="2 5" id="KW-0479">Metal-binding</keyword>
<comment type="similarity">
    <text evidence="5">Belongs to the AspA/AstE family. Succinylglutamate desuccinylase subfamily.</text>
</comment>
<protein>
    <recommendedName>
        <fullName evidence="5">Succinylglutamate desuccinylase</fullName>
        <ecNumber evidence="5">3.5.1.96</ecNumber>
    </recommendedName>
</protein>
<dbReference type="RefSeq" id="WP_062706176.1">
    <property type="nucleotide sequence ID" value="NZ_CAWRCI010000006.1"/>
</dbReference>
<name>A0A128EXH9_9GAMM</name>
<dbReference type="InterPro" id="IPR050178">
    <property type="entry name" value="AspA/AstE_fam"/>
</dbReference>
<evidence type="ECO:0000256" key="5">
    <source>
        <dbReference type="HAMAP-Rule" id="MF_00767"/>
    </source>
</evidence>
<comment type="pathway">
    <text evidence="5">Amino-acid degradation; L-arginine degradation via AST pathway; L-glutamate and succinate from L-arginine: step 5/5.</text>
</comment>
<evidence type="ECO:0000259" key="7">
    <source>
        <dbReference type="Pfam" id="PF24827"/>
    </source>
</evidence>
<comment type="cofactor">
    <cofactor evidence="5">
        <name>Zn(2+)</name>
        <dbReference type="ChEBI" id="CHEBI:29105"/>
    </cofactor>
    <text evidence="5">Binds 1 zinc ion per subunit.</text>
</comment>
<dbReference type="AlphaFoldDB" id="A0A128EXH9"/>
<dbReference type="OrthoDB" id="5290473at2"/>
<comment type="function">
    <text evidence="5">Transforms N(2)-succinylglutamate into succinate and glutamate.</text>
</comment>
<dbReference type="NCBIfam" id="NF003706">
    <property type="entry name" value="PRK05324.1"/>
    <property type="match status" value="1"/>
</dbReference>
<accession>A0A128EXH9</accession>
<dbReference type="PANTHER" id="PTHR15162">
    <property type="entry name" value="ASPARTOACYLASE"/>
    <property type="match status" value="1"/>
</dbReference>
<dbReference type="Pfam" id="PF24827">
    <property type="entry name" value="AstE_AspA_cat"/>
    <property type="match status" value="1"/>
</dbReference>
<feature type="domain" description="Succinylglutamate desuccinylase/Aspartoacylase catalytic" evidence="7">
    <location>
        <begin position="50"/>
        <end position="238"/>
    </location>
</feature>
<dbReference type="HAMAP" id="MF_00767">
    <property type="entry name" value="Arg_catab_AstE"/>
    <property type="match status" value="1"/>
</dbReference>
<dbReference type="Proteomes" id="UP000073601">
    <property type="component" value="Unassembled WGS sequence"/>
</dbReference>
<dbReference type="GO" id="GO:0009017">
    <property type="term" value="F:succinylglutamate desuccinylase activity"/>
    <property type="evidence" value="ECO:0007669"/>
    <property type="project" value="UniProtKB-EC"/>
</dbReference>
<dbReference type="EC" id="3.5.1.96" evidence="5"/>
<comment type="catalytic activity">
    <reaction evidence="5">
        <text>N-succinyl-L-glutamate + H2O = L-glutamate + succinate</text>
        <dbReference type="Rhea" id="RHEA:15169"/>
        <dbReference type="ChEBI" id="CHEBI:15377"/>
        <dbReference type="ChEBI" id="CHEBI:29985"/>
        <dbReference type="ChEBI" id="CHEBI:30031"/>
        <dbReference type="ChEBI" id="CHEBI:58763"/>
        <dbReference type="EC" id="3.5.1.96"/>
    </reaction>
</comment>